<name>A0A6A6XQX8_9PLEO</name>
<dbReference type="EMBL" id="MU001776">
    <property type="protein sequence ID" value="KAF2798802.1"/>
    <property type="molecule type" value="Genomic_DNA"/>
</dbReference>
<evidence type="ECO:0000313" key="2">
    <source>
        <dbReference type="EMBL" id="KAF2798802.1"/>
    </source>
</evidence>
<reference evidence="2" key="1">
    <citation type="journal article" date="2020" name="Stud. Mycol.">
        <title>101 Dothideomycetes genomes: a test case for predicting lifestyles and emergence of pathogens.</title>
        <authorList>
            <person name="Haridas S."/>
            <person name="Albert R."/>
            <person name="Binder M."/>
            <person name="Bloem J."/>
            <person name="Labutti K."/>
            <person name="Salamov A."/>
            <person name="Andreopoulos B."/>
            <person name="Baker S."/>
            <person name="Barry K."/>
            <person name="Bills G."/>
            <person name="Bluhm B."/>
            <person name="Cannon C."/>
            <person name="Castanera R."/>
            <person name="Culley D."/>
            <person name="Daum C."/>
            <person name="Ezra D."/>
            <person name="Gonzalez J."/>
            <person name="Henrissat B."/>
            <person name="Kuo A."/>
            <person name="Liang C."/>
            <person name="Lipzen A."/>
            <person name="Lutzoni F."/>
            <person name="Magnuson J."/>
            <person name="Mondo S."/>
            <person name="Nolan M."/>
            <person name="Ohm R."/>
            <person name="Pangilinan J."/>
            <person name="Park H.-J."/>
            <person name="Ramirez L."/>
            <person name="Alfaro M."/>
            <person name="Sun H."/>
            <person name="Tritt A."/>
            <person name="Yoshinaga Y."/>
            <person name="Zwiers L.-H."/>
            <person name="Turgeon B."/>
            <person name="Goodwin S."/>
            <person name="Spatafora J."/>
            <person name="Crous P."/>
            <person name="Grigoriev I."/>
        </authorList>
    </citation>
    <scope>NUCLEOTIDE SEQUENCE</scope>
    <source>
        <strain evidence="2">CBS 109.77</strain>
    </source>
</reference>
<keyword evidence="1" id="KW-0732">Signal</keyword>
<keyword evidence="3" id="KW-1185">Reference proteome</keyword>
<feature type="chain" id="PRO_5025471380" evidence="1">
    <location>
        <begin position="21"/>
        <end position="97"/>
    </location>
</feature>
<evidence type="ECO:0000256" key="1">
    <source>
        <dbReference type="SAM" id="SignalP"/>
    </source>
</evidence>
<dbReference type="AlphaFoldDB" id="A0A6A6XQX8"/>
<gene>
    <name evidence="2" type="ORF">K505DRAFT_357184</name>
</gene>
<evidence type="ECO:0000313" key="3">
    <source>
        <dbReference type="Proteomes" id="UP000799757"/>
    </source>
</evidence>
<dbReference type="OrthoDB" id="4186099at2759"/>
<organism evidence="2 3">
    <name type="scientific">Melanomma pulvis-pyrius CBS 109.77</name>
    <dbReference type="NCBI Taxonomy" id="1314802"/>
    <lineage>
        <taxon>Eukaryota</taxon>
        <taxon>Fungi</taxon>
        <taxon>Dikarya</taxon>
        <taxon>Ascomycota</taxon>
        <taxon>Pezizomycotina</taxon>
        <taxon>Dothideomycetes</taxon>
        <taxon>Pleosporomycetidae</taxon>
        <taxon>Pleosporales</taxon>
        <taxon>Melanommataceae</taxon>
        <taxon>Melanomma</taxon>
    </lineage>
</organism>
<sequence>MKFALASLAVAISCSSLVLADNCRSHIYYCGYNLLRRGDYMSTIRSTLIDANANMNEYWINNTLFLCKQDDNGAIAYFSACSNGCIDGGFGKSDHCA</sequence>
<dbReference type="Proteomes" id="UP000799757">
    <property type="component" value="Unassembled WGS sequence"/>
</dbReference>
<proteinExistence type="predicted"/>
<accession>A0A6A6XQX8</accession>
<protein>
    <submittedName>
        <fullName evidence="2">Uncharacterized protein</fullName>
    </submittedName>
</protein>
<feature type="signal peptide" evidence="1">
    <location>
        <begin position="1"/>
        <end position="20"/>
    </location>
</feature>